<dbReference type="Pfam" id="PF00903">
    <property type="entry name" value="Glyoxalase"/>
    <property type="match status" value="1"/>
</dbReference>
<evidence type="ECO:0000259" key="2">
    <source>
        <dbReference type="PROSITE" id="PS51819"/>
    </source>
</evidence>
<dbReference type="InterPro" id="IPR029068">
    <property type="entry name" value="Glyas_Bleomycin-R_OHBP_Dase"/>
</dbReference>
<accession>A0ABW6KHR7</accession>
<gene>
    <name evidence="3" type="ORF">ACFYKX_19460</name>
</gene>
<keyword evidence="1" id="KW-0479">Metal-binding</keyword>
<evidence type="ECO:0000313" key="3">
    <source>
        <dbReference type="EMBL" id="MFE8702785.1"/>
    </source>
</evidence>
<dbReference type="InterPro" id="IPR037523">
    <property type="entry name" value="VOC_core"/>
</dbReference>
<feature type="domain" description="VOC" evidence="2">
    <location>
        <begin position="8"/>
        <end position="124"/>
    </location>
</feature>
<dbReference type="CDD" id="cd06587">
    <property type="entry name" value="VOC"/>
    <property type="match status" value="1"/>
</dbReference>
<dbReference type="PROSITE" id="PS51819">
    <property type="entry name" value="VOC"/>
    <property type="match status" value="1"/>
</dbReference>
<dbReference type="NCBIfam" id="NF005227">
    <property type="entry name" value="PRK06724.1"/>
    <property type="match status" value="1"/>
</dbReference>
<reference evidence="3 4" key="1">
    <citation type="submission" date="2024-08" db="EMBL/GenBank/DDBJ databases">
        <title>Two novel Cytobacillus novel species.</title>
        <authorList>
            <person name="Liu G."/>
        </authorList>
    </citation>
    <scope>NUCLEOTIDE SEQUENCE [LARGE SCALE GENOMIC DNA]</scope>
    <source>
        <strain evidence="3 4">FJAT-54145</strain>
    </source>
</reference>
<dbReference type="RefSeq" id="WP_389362751.1">
    <property type="nucleotide sequence ID" value="NZ_JBIACK010000011.1"/>
</dbReference>
<dbReference type="Proteomes" id="UP001601059">
    <property type="component" value="Unassembled WGS sequence"/>
</dbReference>
<dbReference type="SUPFAM" id="SSF54593">
    <property type="entry name" value="Glyoxalase/Bleomycin resistance protein/Dihydroxybiphenyl dioxygenase"/>
    <property type="match status" value="1"/>
</dbReference>
<organism evidence="3 4">
    <name type="scientific">Cytobacillus spartinae</name>
    <dbReference type="NCBI Taxonomy" id="3299023"/>
    <lineage>
        <taxon>Bacteria</taxon>
        <taxon>Bacillati</taxon>
        <taxon>Bacillota</taxon>
        <taxon>Bacilli</taxon>
        <taxon>Bacillales</taxon>
        <taxon>Bacillaceae</taxon>
        <taxon>Cytobacillus</taxon>
    </lineage>
</organism>
<dbReference type="InterPro" id="IPR004360">
    <property type="entry name" value="Glyas_Fos-R_dOase_dom"/>
</dbReference>
<keyword evidence="4" id="KW-1185">Reference proteome</keyword>
<dbReference type="PANTHER" id="PTHR36113:SF6">
    <property type="entry name" value="FOSFOMYCIN RESISTANCE PROTEIN FOSX"/>
    <property type="match status" value="1"/>
</dbReference>
<proteinExistence type="predicted"/>
<sequence>MDKKWKPGINHIEFWISNGENSLPFYEGLFEIIGWKKLNDWAYSTGSIEIYFKEVSHARKDTLGPRHICFQAESREVVDSVFHYLVRNNIKIIRGPIERNEYSEGYYTVDFYDPDGYVLEVAYTPNMVL</sequence>
<name>A0ABW6KHR7_9BACI</name>
<dbReference type="InterPro" id="IPR051332">
    <property type="entry name" value="Fosfomycin_Res_Enzymes"/>
</dbReference>
<dbReference type="Gene3D" id="3.10.180.10">
    <property type="entry name" value="2,3-Dihydroxybiphenyl 1,2-Dioxygenase, domain 1"/>
    <property type="match status" value="1"/>
</dbReference>
<evidence type="ECO:0000313" key="4">
    <source>
        <dbReference type="Proteomes" id="UP001601059"/>
    </source>
</evidence>
<comment type="caution">
    <text evidence="3">The sequence shown here is derived from an EMBL/GenBank/DDBJ whole genome shotgun (WGS) entry which is preliminary data.</text>
</comment>
<dbReference type="PANTHER" id="PTHR36113">
    <property type="entry name" value="LYASE, PUTATIVE-RELATED-RELATED"/>
    <property type="match status" value="1"/>
</dbReference>
<evidence type="ECO:0000256" key="1">
    <source>
        <dbReference type="ARBA" id="ARBA00022723"/>
    </source>
</evidence>
<protein>
    <submittedName>
        <fullName evidence="3">VOC family protein</fullName>
    </submittedName>
</protein>
<dbReference type="EMBL" id="JBIACK010000011">
    <property type="protein sequence ID" value="MFE8702785.1"/>
    <property type="molecule type" value="Genomic_DNA"/>
</dbReference>